<dbReference type="Proteomes" id="UP000664534">
    <property type="component" value="Unassembled WGS sequence"/>
</dbReference>
<protein>
    <submittedName>
        <fullName evidence="1">Uncharacterized protein</fullName>
    </submittedName>
</protein>
<comment type="caution">
    <text evidence="1">The sequence shown here is derived from an EMBL/GenBank/DDBJ whole genome shotgun (WGS) entry which is preliminary data.</text>
</comment>
<accession>A0A8H3J5F3</accession>
<organism evidence="1 2">
    <name type="scientific">Imshaugia aleurites</name>
    <dbReference type="NCBI Taxonomy" id="172621"/>
    <lineage>
        <taxon>Eukaryota</taxon>
        <taxon>Fungi</taxon>
        <taxon>Dikarya</taxon>
        <taxon>Ascomycota</taxon>
        <taxon>Pezizomycotina</taxon>
        <taxon>Lecanoromycetes</taxon>
        <taxon>OSLEUM clade</taxon>
        <taxon>Lecanoromycetidae</taxon>
        <taxon>Lecanorales</taxon>
        <taxon>Lecanorineae</taxon>
        <taxon>Parmeliaceae</taxon>
        <taxon>Imshaugia</taxon>
    </lineage>
</organism>
<gene>
    <name evidence="1" type="ORF">IMSHALPRED_002411</name>
</gene>
<dbReference type="AlphaFoldDB" id="A0A8H3J5F3"/>
<evidence type="ECO:0000313" key="1">
    <source>
        <dbReference type="EMBL" id="CAF9941062.1"/>
    </source>
</evidence>
<evidence type="ECO:0000313" key="2">
    <source>
        <dbReference type="Proteomes" id="UP000664534"/>
    </source>
</evidence>
<keyword evidence="2" id="KW-1185">Reference proteome</keyword>
<name>A0A8H3J5F3_9LECA</name>
<reference evidence="1" key="1">
    <citation type="submission" date="2021-03" db="EMBL/GenBank/DDBJ databases">
        <authorList>
            <person name="Tagirdzhanova G."/>
        </authorList>
    </citation>
    <scope>NUCLEOTIDE SEQUENCE</scope>
</reference>
<dbReference type="EMBL" id="CAJPDT010000140">
    <property type="protein sequence ID" value="CAF9941062.1"/>
    <property type="molecule type" value="Genomic_DNA"/>
</dbReference>
<proteinExistence type="predicted"/>
<sequence length="271" mass="31102">MSPPLFAKYHKKIVKHSQKQSAWSSKARTLDARLGTRLGTLVYLPCEIRQQIFKHVFDNYYPGEDGRYARVPEIFEYLGRTKQDPYDQILEDHPTGGIFELDSYRIISGTGFVVNLRLASPTLKDEFEHFFLCSNVFKFLCPRRLGDFLRQLSSLHRAQLLRITIKVWSECRCCTRQESDYGWKLNCSLLPESLRLITIELELAQPRIRGGSRRGLAELEGLHHAAGLIKQLCIEVRRRSPGVVVAIHQDTEKELLQQGFDVLNSGLTGVQ</sequence>